<organism evidence="2 3">
    <name type="scientific">Aphanomyces euteiches</name>
    <dbReference type="NCBI Taxonomy" id="100861"/>
    <lineage>
        <taxon>Eukaryota</taxon>
        <taxon>Sar</taxon>
        <taxon>Stramenopiles</taxon>
        <taxon>Oomycota</taxon>
        <taxon>Saprolegniomycetes</taxon>
        <taxon>Saprolegniales</taxon>
        <taxon>Verrucalvaceae</taxon>
        <taxon>Aphanomyces</taxon>
    </lineage>
</organism>
<comment type="caution">
    <text evidence="2">The sequence shown here is derived from an EMBL/GenBank/DDBJ whole genome shotgun (WGS) entry which is preliminary data.</text>
</comment>
<evidence type="ECO:0000256" key="1">
    <source>
        <dbReference type="SAM" id="MobiDB-lite"/>
    </source>
</evidence>
<sequence>MNMKPETFVLQITSCLCLLETSSEFRLDLGEFVDLETIFQVFQLDEVPDDILDQLLPLAVACLYVNAQNCEDFRYPGPSDMPSPQEDKHVAEIAAFTNRLYASESWCFVRSYMPIQDSMLHYNIDDAIIRRAIPFLELAYHAINIKSRIPVLSAKTASKTTKNCEVLCASESQHRQDVQAISANKKKYRIPVLSAKTASKTTKNYEVLCTTSLQYGVQKMKKQVATLGAKNYDVETKVPHLTSKDKRAAISTERLSFFDNKVSLLEASHKRQFQLKDNSSSSRVNYRDTTATNKNIYSCAEYHCDQAQTSPSTASQSTYFSEQEDPFNAEFRTINNVDDQPQAQQHSKTLTDANQRELVSTSILPYVPPQKVESSLLAKPHEAIQVLRQLKKDVGEDVQKYLKASKARKQTSEIYGLDANGNTSSNFSMKNQDQLYQDMQSAKCSAGEESQKFSDQSTILSKLPYLSAQMPPLEAHPLPRTKSSRTIIVEKYLKLEETSRDQKISGIYGVSNLDRLRKCLMKDDIKTSSHLATEGPPDQKADFVDKTSQLSEDTETAKASSNKKPSTSEFWLPIPGWPLEAESFDAALEYWRFNKPKDLFEPPVCNGFHCRRYLGKCI</sequence>
<dbReference type="Proteomes" id="UP000481153">
    <property type="component" value="Unassembled WGS sequence"/>
</dbReference>
<evidence type="ECO:0000313" key="3">
    <source>
        <dbReference type="Proteomes" id="UP000481153"/>
    </source>
</evidence>
<dbReference type="AlphaFoldDB" id="A0A6G0WGJ0"/>
<proteinExistence type="predicted"/>
<feature type="region of interest" description="Disordered" evidence="1">
    <location>
        <begin position="547"/>
        <end position="567"/>
    </location>
</feature>
<name>A0A6G0WGJ0_9STRA</name>
<protein>
    <submittedName>
        <fullName evidence="2">Uncharacterized protein</fullName>
    </submittedName>
</protein>
<dbReference type="EMBL" id="VJMJ01000220">
    <property type="protein sequence ID" value="KAF0726242.1"/>
    <property type="molecule type" value="Genomic_DNA"/>
</dbReference>
<keyword evidence="3" id="KW-1185">Reference proteome</keyword>
<evidence type="ECO:0000313" key="2">
    <source>
        <dbReference type="EMBL" id="KAF0726242.1"/>
    </source>
</evidence>
<reference evidence="2 3" key="1">
    <citation type="submission" date="2019-07" db="EMBL/GenBank/DDBJ databases">
        <title>Genomics analysis of Aphanomyces spp. identifies a new class of oomycete effector associated with host adaptation.</title>
        <authorList>
            <person name="Gaulin E."/>
        </authorList>
    </citation>
    <scope>NUCLEOTIDE SEQUENCE [LARGE SCALE GENOMIC DNA]</scope>
    <source>
        <strain evidence="2 3">ATCC 201684</strain>
    </source>
</reference>
<dbReference type="VEuPathDB" id="FungiDB:AeMF1_006354"/>
<accession>A0A6G0WGJ0</accession>
<gene>
    <name evidence="2" type="ORF">Ae201684_015460</name>
</gene>